<dbReference type="SUPFAM" id="SSF51569">
    <property type="entry name" value="Aldolase"/>
    <property type="match status" value="1"/>
</dbReference>
<proteinExistence type="predicted"/>
<dbReference type="InterPro" id="IPR051690">
    <property type="entry name" value="PseI-like"/>
</dbReference>
<dbReference type="EMBL" id="BARU01045645">
    <property type="protein sequence ID" value="GAH95271.1"/>
    <property type="molecule type" value="Genomic_DNA"/>
</dbReference>
<reference evidence="2" key="1">
    <citation type="journal article" date="2014" name="Front. Microbiol.">
        <title>High frequency of phylogenetically diverse reductive dehalogenase-homologous genes in deep subseafloor sedimentary metagenomes.</title>
        <authorList>
            <person name="Kawai M."/>
            <person name="Futagami T."/>
            <person name="Toyoda A."/>
            <person name="Takaki Y."/>
            <person name="Nishi S."/>
            <person name="Hori S."/>
            <person name="Arai W."/>
            <person name="Tsubouchi T."/>
            <person name="Morono Y."/>
            <person name="Uchiyama I."/>
            <person name="Ito T."/>
            <person name="Fujiyama A."/>
            <person name="Inagaki F."/>
            <person name="Takami H."/>
        </authorList>
    </citation>
    <scope>NUCLEOTIDE SEQUENCE</scope>
    <source>
        <strain evidence="2">Expedition CK06-06</strain>
    </source>
</reference>
<organism evidence="2">
    <name type="scientific">marine sediment metagenome</name>
    <dbReference type="NCBI Taxonomy" id="412755"/>
    <lineage>
        <taxon>unclassified sequences</taxon>
        <taxon>metagenomes</taxon>
        <taxon>ecological metagenomes</taxon>
    </lineage>
</organism>
<feature type="non-terminal residue" evidence="2">
    <location>
        <position position="1"/>
    </location>
</feature>
<accession>X1JKK6</accession>
<dbReference type="AlphaFoldDB" id="X1JKK6"/>
<sequence>NFIILKDYCVEKGIIFLSTPFDEISVEWLEELNVPAYKIGSGDMNNFPLLDIICSKGKPILLSTGMATLNEVKESVDFIKSKGIEDLIVLQCTTNYPTSLNEVNLNVIDTYKIEFPNAISIFLIASTHLINSSGSIDALWSGPSI</sequence>
<dbReference type="GO" id="GO:0047444">
    <property type="term" value="F:N-acylneuraminate-9-phosphate synthase activity"/>
    <property type="evidence" value="ECO:0007669"/>
    <property type="project" value="TreeGrafter"/>
</dbReference>
<protein>
    <recommendedName>
        <fullName evidence="1">PseI/NeuA/B-like domain-containing protein</fullName>
    </recommendedName>
</protein>
<feature type="domain" description="PseI/NeuA/B-like" evidence="1">
    <location>
        <begin position="5"/>
        <end position="119"/>
    </location>
</feature>
<evidence type="ECO:0000313" key="2">
    <source>
        <dbReference type="EMBL" id="GAH95271.1"/>
    </source>
</evidence>
<feature type="non-terminal residue" evidence="2">
    <location>
        <position position="145"/>
    </location>
</feature>
<evidence type="ECO:0000259" key="1">
    <source>
        <dbReference type="Pfam" id="PF03102"/>
    </source>
</evidence>
<dbReference type="GO" id="GO:0016051">
    <property type="term" value="P:carbohydrate biosynthetic process"/>
    <property type="evidence" value="ECO:0007669"/>
    <property type="project" value="InterPro"/>
</dbReference>
<comment type="caution">
    <text evidence="2">The sequence shown here is derived from an EMBL/GenBank/DDBJ whole genome shotgun (WGS) entry which is preliminary data.</text>
</comment>
<dbReference type="Pfam" id="PF03102">
    <property type="entry name" value="NeuB"/>
    <property type="match status" value="1"/>
</dbReference>
<dbReference type="PANTHER" id="PTHR42966">
    <property type="entry name" value="N-ACETYLNEURAMINATE SYNTHASE"/>
    <property type="match status" value="1"/>
</dbReference>
<dbReference type="InterPro" id="IPR013785">
    <property type="entry name" value="Aldolase_TIM"/>
</dbReference>
<gene>
    <name evidence="2" type="ORF">S03H2_69176</name>
</gene>
<dbReference type="InterPro" id="IPR013132">
    <property type="entry name" value="PseI/NeuA/B-like_N"/>
</dbReference>
<name>X1JKK6_9ZZZZ</name>
<dbReference type="PANTHER" id="PTHR42966:SF1">
    <property type="entry name" value="SIALIC ACID SYNTHASE"/>
    <property type="match status" value="1"/>
</dbReference>
<dbReference type="Gene3D" id="3.20.20.70">
    <property type="entry name" value="Aldolase class I"/>
    <property type="match status" value="1"/>
</dbReference>